<dbReference type="Proteomes" id="UP000638848">
    <property type="component" value="Unassembled WGS sequence"/>
</dbReference>
<keyword evidence="1" id="KW-1133">Transmembrane helix</keyword>
<organism evidence="2 3">
    <name type="scientific">Kocuria dechangensis</name>
    <dbReference type="NCBI Taxonomy" id="1176249"/>
    <lineage>
        <taxon>Bacteria</taxon>
        <taxon>Bacillati</taxon>
        <taxon>Actinomycetota</taxon>
        <taxon>Actinomycetes</taxon>
        <taxon>Micrococcales</taxon>
        <taxon>Micrococcaceae</taxon>
        <taxon>Kocuria</taxon>
    </lineage>
</organism>
<reference evidence="2" key="2">
    <citation type="submission" date="2020-09" db="EMBL/GenBank/DDBJ databases">
        <authorList>
            <person name="Sun Q."/>
            <person name="Zhou Y."/>
        </authorList>
    </citation>
    <scope>NUCLEOTIDE SEQUENCE</scope>
    <source>
        <strain evidence="2">CGMCC 1.12187</strain>
    </source>
</reference>
<dbReference type="AlphaFoldDB" id="A0A917LMT8"/>
<name>A0A917LMT8_9MICC</name>
<evidence type="ECO:0000256" key="1">
    <source>
        <dbReference type="SAM" id="Phobius"/>
    </source>
</evidence>
<keyword evidence="1" id="KW-0812">Transmembrane</keyword>
<keyword evidence="3" id="KW-1185">Reference proteome</keyword>
<evidence type="ECO:0000313" key="2">
    <source>
        <dbReference type="EMBL" id="GGG44035.1"/>
    </source>
</evidence>
<evidence type="ECO:0000313" key="3">
    <source>
        <dbReference type="Proteomes" id="UP000638848"/>
    </source>
</evidence>
<comment type="caution">
    <text evidence="2">The sequence shown here is derived from an EMBL/GenBank/DDBJ whole genome shotgun (WGS) entry which is preliminary data.</text>
</comment>
<feature type="transmembrane region" description="Helical" evidence="1">
    <location>
        <begin position="30"/>
        <end position="49"/>
    </location>
</feature>
<accession>A0A917LMT8</accession>
<dbReference type="EMBL" id="BMEQ01000001">
    <property type="protein sequence ID" value="GGG44035.1"/>
    <property type="molecule type" value="Genomic_DNA"/>
</dbReference>
<feature type="transmembrane region" description="Helical" evidence="1">
    <location>
        <begin position="55"/>
        <end position="75"/>
    </location>
</feature>
<dbReference type="RefSeq" id="WP_188534049.1">
    <property type="nucleotide sequence ID" value="NZ_BMEQ01000001.1"/>
</dbReference>
<proteinExistence type="predicted"/>
<sequence>MAEHAHRNEQQTEHVPVPTVRQTLVRTLPASMMLLIGPPLLTWWLLDVAGRQMDWWWLLALCTWLGLSLLVQRVVQAPRPRLAKRAERRALDQWLTFTAKDGRTPEGPRTRTAAGTLACSGLEAELATAAMAAGMVLALLIAPTRRGPWPLCRCCSPRSASPGPGAAGAT</sequence>
<reference evidence="2" key="1">
    <citation type="journal article" date="2014" name="Int. J. Syst. Evol. Microbiol.">
        <title>Complete genome sequence of Corynebacterium casei LMG S-19264T (=DSM 44701T), isolated from a smear-ripened cheese.</title>
        <authorList>
            <consortium name="US DOE Joint Genome Institute (JGI-PGF)"/>
            <person name="Walter F."/>
            <person name="Albersmeier A."/>
            <person name="Kalinowski J."/>
            <person name="Ruckert C."/>
        </authorList>
    </citation>
    <scope>NUCLEOTIDE SEQUENCE</scope>
    <source>
        <strain evidence="2">CGMCC 1.12187</strain>
    </source>
</reference>
<gene>
    <name evidence="2" type="ORF">GCM10011374_02990</name>
</gene>
<keyword evidence="1" id="KW-0472">Membrane</keyword>
<protein>
    <submittedName>
        <fullName evidence="2">Uncharacterized protein</fullName>
    </submittedName>
</protein>